<protein>
    <submittedName>
        <fullName evidence="1">Uncharacterized protein</fullName>
    </submittedName>
</protein>
<proteinExistence type="predicted"/>
<comment type="caution">
    <text evidence="1">The sequence shown here is derived from an EMBL/GenBank/DDBJ whole genome shotgun (WGS) entry which is preliminary data.</text>
</comment>
<gene>
    <name evidence="1" type="ORF">SDC9_194311</name>
</gene>
<reference evidence="1" key="1">
    <citation type="submission" date="2019-08" db="EMBL/GenBank/DDBJ databases">
        <authorList>
            <person name="Kucharzyk K."/>
            <person name="Murdoch R.W."/>
            <person name="Higgins S."/>
            <person name="Loffler F."/>
        </authorList>
    </citation>
    <scope>NUCLEOTIDE SEQUENCE</scope>
</reference>
<accession>A0A645IEJ6</accession>
<name>A0A645IEJ6_9ZZZZ</name>
<sequence length="49" mass="5905">MLHPSINGLDSDEYLQKLDPRFVSFFKDISRTTEFELCFNKEFEAFERL</sequence>
<evidence type="ECO:0000313" key="1">
    <source>
        <dbReference type="EMBL" id="MPN46714.1"/>
    </source>
</evidence>
<dbReference type="EMBL" id="VSSQ01107610">
    <property type="protein sequence ID" value="MPN46714.1"/>
    <property type="molecule type" value="Genomic_DNA"/>
</dbReference>
<organism evidence="1">
    <name type="scientific">bioreactor metagenome</name>
    <dbReference type="NCBI Taxonomy" id="1076179"/>
    <lineage>
        <taxon>unclassified sequences</taxon>
        <taxon>metagenomes</taxon>
        <taxon>ecological metagenomes</taxon>
    </lineage>
</organism>
<dbReference type="AlphaFoldDB" id="A0A645IEJ6"/>